<dbReference type="SUPFAM" id="SSF48439">
    <property type="entry name" value="Protein prenylyltransferase"/>
    <property type="match status" value="1"/>
</dbReference>
<evidence type="ECO:0000256" key="4">
    <source>
        <dbReference type="ARBA" id="ARBA00022737"/>
    </source>
</evidence>
<reference evidence="7 8" key="1">
    <citation type="submission" date="2019-04" db="EMBL/GenBank/DDBJ databases">
        <title>High contiguity whole genome sequence and gene annotation resource for two Venturia nashicola isolates.</title>
        <authorList>
            <person name="Prokchorchik M."/>
            <person name="Won K."/>
            <person name="Lee Y."/>
            <person name="Choi E.D."/>
            <person name="Segonzac C."/>
            <person name="Sohn K.H."/>
        </authorList>
    </citation>
    <scope>NUCLEOTIDE SEQUENCE [LARGE SCALE GENOMIC DNA]</scope>
    <source>
        <strain evidence="7 8">PRI2</strain>
    </source>
</reference>
<evidence type="ECO:0000256" key="5">
    <source>
        <dbReference type="ARBA" id="ARBA00047658"/>
    </source>
</evidence>
<protein>
    <recommendedName>
        <fullName evidence="6">Geranylgeranyl transferase type-2 subunit alpha</fullName>
        <ecNumber evidence="6">2.5.1.60</ecNumber>
    </recommendedName>
    <alternativeName>
        <fullName evidence="6">Geranylgeranyl transferase type II subunit alpha</fullName>
    </alternativeName>
</protein>
<dbReference type="PROSITE" id="PS51147">
    <property type="entry name" value="PFTA"/>
    <property type="match status" value="4"/>
</dbReference>
<dbReference type="PANTHER" id="PTHR11129:SF2">
    <property type="entry name" value="GERANYLGERANYL TRANSFERASE TYPE-2 SUBUNIT ALPHA"/>
    <property type="match status" value="1"/>
</dbReference>
<evidence type="ECO:0000313" key="7">
    <source>
        <dbReference type="EMBL" id="TID24412.1"/>
    </source>
</evidence>
<dbReference type="EMBL" id="SNSC02000005">
    <property type="protein sequence ID" value="TID24412.1"/>
    <property type="molecule type" value="Genomic_DNA"/>
</dbReference>
<comment type="function">
    <text evidence="6">Catalyzes the transfer of a geranyl-geranyl moiety from geranyl-geranyl pyrophosphate to cysteines occuring in specific C-terminal amino acid sequences.</text>
</comment>
<dbReference type="Gene3D" id="1.25.40.120">
    <property type="entry name" value="Protein prenylyltransferase"/>
    <property type="match status" value="1"/>
</dbReference>
<dbReference type="GO" id="GO:0005968">
    <property type="term" value="C:Rab-protein geranylgeranyltransferase complex"/>
    <property type="evidence" value="ECO:0007669"/>
    <property type="project" value="TreeGrafter"/>
</dbReference>
<evidence type="ECO:0000256" key="3">
    <source>
        <dbReference type="ARBA" id="ARBA00022679"/>
    </source>
</evidence>
<dbReference type="GO" id="GO:0004663">
    <property type="term" value="F:Rab geranylgeranyltransferase activity"/>
    <property type="evidence" value="ECO:0007669"/>
    <property type="project" value="UniProtKB-UniRule"/>
</dbReference>
<dbReference type="PANTHER" id="PTHR11129">
    <property type="entry name" value="PROTEIN FARNESYLTRANSFERASE ALPHA SUBUNIT/RAB GERANYLGERANYL TRANSFERASE ALPHA SUBUNIT"/>
    <property type="match status" value="1"/>
</dbReference>
<comment type="caution">
    <text evidence="7">The sequence shown here is derived from an EMBL/GenBank/DDBJ whole genome shotgun (WGS) entry which is preliminary data.</text>
</comment>
<keyword evidence="4" id="KW-0677">Repeat</keyword>
<dbReference type="AlphaFoldDB" id="A0A4Z1PP53"/>
<organism evidence="7 8">
    <name type="scientific">Venturia nashicola</name>
    <dbReference type="NCBI Taxonomy" id="86259"/>
    <lineage>
        <taxon>Eukaryota</taxon>
        <taxon>Fungi</taxon>
        <taxon>Dikarya</taxon>
        <taxon>Ascomycota</taxon>
        <taxon>Pezizomycotina</taxon>
        <taxon>Dothideomycetes</taxon>
        <taxon>Pleosporomycetidae</taxon>
        <taxon>Venturiales</taxon>
        <taxon>Venturiaceae</taxon>
        <taxon>Venturia</taxon>
    </lineage>
</organism>
<dbReference type="EC" id="2.5.1.60" evidence="6"/>
<gene>
    <name evidence="7" type="ORF">E6O75_ATG02777</name>
</gene>
<keyword evidence="2 6" id="KW-0637">Prenyltransferase</keyword>
<sequence>MASSHGVPRLAREGDGELVEENIREYRSLLHLIAAKIQQKIFTDEVLSLTSTLLKKNPEYYTIWNHRRRILLHQFTNAPNHDAENTSSASPAPTIRGLIAKDLRFIVPLLVQYPKCYWIWNYRLWMLHQAEKHLEPPTVQQLWQEELDLVSKMLTRDERNFHGWGYRRHVVTQLENFVPPGQPSLVEQEFAYTSKMIKAKLQNFSALHYRSKLIPRLLEERKADGKARRAMLEAELDNMQDALIDPFNQSAWFYHQYLMSTLDPGCLEKDRIVLDSTLSDRLQYYEQELERITEITEDFDDCKWVYEALLQYSIDYSKLKGSSSSNQKEIQSWLDTLQRLDPMRSGRWRELENSLKL</sequence>
<evidence type="ECO:0000256" key="2">
    <source>
        <dbReference type="ARBA" id="ARBA00022602"/>
    </source>
</evidence>
<keyword evidence="3 6" id="KW-0808">Transferase</keyword>
<accession>A0A4Z1PP53</accession>
<comment type="similarity">
    <text evidence="1 6">Belongs to the protein prenyltransferase subunit alpha family.</text>
</comment>
<keyword evidence="8" id="KW-1185">Reference proteome</keyword>
<dbReference type="STRING" id="86259.A0A4Z1PP53"/>
<dbReference type="Pfam" id="PF01239">
    <property type="entry name" value="PPTA"/>
    <property type="match status" value="5"/>
</dbReference>
<evidence type="ECO:0000313" key="8">
    <source>
        <dbReference type="Proteomes" id="UP000298493"/>
    </source>
</evidence>
<evidence type="ECO:0000256" key="1">
    <source>
        <dbReference type="ARBA" id="ARBA00006734"/>
    </source>
</evidence>
<proteinExistence type="inferred from homology"/>
<evidence type="ECO:0000256" key="6">
    <source>
        <dbReference type="RuleBase" id="RU367120"/>
    </source>
</evidence>
<name>A0A4Z1PP53_9PEZI</name>
<dbReference type="Proteomes" id="UP000298493">
    <property type="component" value="Unassembled WGS sequence"/>
</dbReference>
<comment type="catalytic activity">
    <reaction evidence="5 6">
        <text>geranylgeranyl diphosphate + L-cysteinyl-[protein] = S-geranylgeranyl-L-cysteinyl-[protein] + diphosphate</text>
        <dbReference type="Rhea" id="RHEA:21240"/>
        <dbReference type="Rhea" id="RHEA-COMP:10131"/>
        <dbReference type="Rhea" id="RHEA-COMP:11537"/>
        <dbReference type="ChEBI" id="CHEBI:29950"/>
        <dbReference type="ChEBI" id="CHEBI:33019"/>
        <dbReference type="ChEBI" id="CHEBI:57533"/>
        <dbReference type="ChEBI" id="CHEBI:86021"/>
        <dbReference type="EC" id="2.5.1.60"/>
    </reaction>
</comment>
<dbReference type="InterPro" id="IPR002088">
    <property type="entry name" value="Prenyl_trans_a"/>
</dbReference>
<dbReference type="GO" id="GO:0097354">
    <property type="term" value="P:prenylation"/>
    <property type="evidence" value="ECO:0007669"/>
    <property type="project" value="UniProtKB-UniRule"/>
</dbReference>